<proteinExistence type="predicted"/>
<organism evidence="2 3">
    <name type="scientific">Hydrogenophaga electricum</name>
    <dbReference type="NCBI Taxonomy" id="1230953"/>
    <lineage>
        <taxon>Bacteria</taxon>
        <taxon>Pseudomonadati</taxon>
        <taxon>Pseudomonadota</taxon>
        <taxon>Betaproteobacteria</taxon>
        <taxon>Burkholderiales</taxon>
        <taxon>Comamonadaceae</taxon>
        <taxon>Hydrogenophaga</taxon>
    </lineage>
</organism>
<dbReference type="InterPro" id="IPR022061">
    <property type="entry name" value="DUF3617"/>
</dbReference>
<feature type="signal peptide" evidence="1">
    <location>
        <begin position="1"/>
        <end position="22"/>
    </location>
</feature>
<name>A0ABQ6C6M8_9BURK</name>
<keyword evidence="3" id="KW-1185">Reference proteome</keyword>
<dbReference type="RefSeq" id="WP_284308501.1">
    <property type="nucleotide sequence ID" value="NZ_BSPB01000030.1"/>
</dbReference>
<keyword evidence="1" id="KW-0732">Signal</keyword>
<evidence type="ECO:0008006" key="4">
    <source>
        <dbReference type="Google" id="ProtNLM"/>
    </source>
</evidence>
<reference evidence="3" key="1">
    <citation type="journal article" date="2019" name="Int. J. Syst. Evol. Microbiol.">
        <title>The Global Catalogue of Microorganisms (GCM) 10K type strain sequencing project: providing services to taxonomists for standard genome sequencing and annotation.</title>
        <authorList>
            <consortium name="The Broad Institute Genomics Platform"/>
            <consortium name="The Broad Institute Genome Sequencing Center for Infectious Disease"/>
            <person name="Wu L."/>
            <person name="Ma J."/>
        </authorList>
    </citation>
    <scope>NUCLEOTIDE SEQUENCE [LARGE SCALE GENOMIC DNA]</scope>
    <source>
        <strain evidence="3">NBRC 109341</strain>
    </source>
</reference>
<dbReference type="Pfam" id="PF12276">
    <property type="entry name" value="DUF3617"/>
    <property type="match status" value="1"/>
</dbReference>
<feature type="chain" id="PRO_5046381005" description="DUF3617 domain-containing protein" evidence="1">
    <location>
        <begin position="23"/>
        <end position="182"/>
    </location>
</feature>
<sequence length="182" mass="19610">MRLSLLRRSLPVLTLLSATAMAQTTKPGLWEIQSKVGGNPEVDQAMAQMRQQLASLPPAQRKQMEDMMASQGLKIGQGAGGAMAMQICITPEMAARNDLPTQAEGDCTTKIHSRTGNTVKLSFACKDPQSSGEGTYTFRGDTGYDMKMQVKTAQAGKTMNTTVEGTGRWLNAQCGNIKPVVR</sequence>
<protein>
    <recommendedName>
        <fullName evidence="4">DUF3617 domain-containing protein</fullName>
    </recommendedName>
</protein>
<comment type="caution">
    <text evidence="2">The sequence shown here is derived from an EMBL/GenBank/DDBJ whole genome shotgun (WGS) entry which is preliminary data.</text>
</comment>
<gene>
    <name evidence="2" type="ORF">GCM10007935_30860</name>
</gene>
<dbReference type="Proteomes" id="UP001156903">
    <property type="component" value="Unassembled WGS sequence"/>
</dbReference>
<evidence type="ECO:0000256" key="1">
    <source>
        <dbReference type="SAM" id="SignalP"/>
    </source>
</evidence>
<accession>A0ABQ6C6M8</accession>
<dbReference type="EMBL" id="BSPB01000030">
    <property type="protein sequence ID" value="GLS15650.1"/>
    <property type="molecule type" value="Genomic_DNA"/>
</dbReference>
<evidence type="ECO:0000313" key="2">
    <source>
        <dbReference type="EMBL" id="GLS15650.1"/>
    </source>
</evidence>
<evidence type="ECO:0000313" key="3">
    <source>
        <dbReference type="Proteomes" id="UP001156903"/>
    </source>
</evidence>